<evidence type="ECO:0000256" key="1">
    <source>
        <dbReference type="SAM" id="MobiDB-lite"/>
    </source>
</evidence>
<feature type="compositionally biased region" description="Basic and acidic residues" evidence="1">
    <location>
        <begin position="18"/>
        <end position="29"/>
    </location>
</feature>
<organism evidence="2">
    <name type="scientific">Anisakis simplex</name>
    <name type="common">Herring worm</name>
    <dbReference type="NCBI Taxonomy" id="6269"/>
    <lineage>
        <taxon>Eukaryota</taxon>
        <taxon>Metazoa</taxon>
        <taxon>Ecdysozoa</taxon>
        <taxon>Nematoda</taxon>
        <taxon>Chromadorea</taxon>
        <taxon>Rhabditida</taxon>
        <taxon>Spirurina</taxon>
        <taxon>Ascaridomorpha</taxon>
        <taxon>Ascaridoidea</taxon>
        <taxon>Anisakidae</taxon>
        <taxon>Anisakis</taxon>
        <taxon>Anisakis simplex complex</taxon>
    </lineage>
</organism>
<feature type="region of interest" description="Disordered" evidence="1">
    <location>
        <begin position="1"/>
        <end position="29"/>
    </location>
</feature>
<evidence type="ECO:0000313" key="2">
    <source>
        <dbReference type="WBParaSite" id="ASIM_0002096901-mRNA-1"/>
    </source>
</evidence>
<accession>A0A0M3KIZ7</accession>
<dbReference type="AlphaFoldDB" id="A0A0M3KIZ7"/>
<dbReference type="WBParaSite" id="ASIM_0002096901-mRNA-1">
    <property type="protein sequence ID" value="ASIM_0002096901-mRNA-1"/>
    <property type="gene ID" value="ASIM_0002096901"/>
</dbReference>
<feature type="compositionally biased region" description="Basic residues" evidence="1">
    <location>
        <begin position="1"/>
        <end position="10"/>
    </location>
</feature>
<name>A0A0M3KIZ7_ANISI</name>
<proteinExistence type="predicted"/>
<sequence length="103" mass="11385">LKSRSRRLSNKKNCAQFPKDDLDGHNERETRISRSISGSSNVDIIDGVSGALPSVISGTHSFSMDNDDMLRRATRSPLSQQIQLWKNELSGGMFPLIVMPLGI</sequence>
<protein>
    <submittedName>
        <fullName evidence="2">Protein kinase domain-containing protein</fullName>
    </submittedName>
</protein>
<reference evidence="2" key="1">
    <citation type="submission" date="2017-02" db="UniProtKB">
        <authorList>
            <consortium name="WormBaseParasite"/>
        </authorList>
    </citation>
    <scope>IDENTIFICATION</scope>
</reference>